<evidence type="ECO:0000256" key="1">
    <source>
        <dbReference type="SAM" id="MobiDB-lite"/>
    </source>
</evidence>
<dbReference type="AlphaFoldDB" id="A0A7J0FBM3"/>
<sequence length="199" mass="21209">MSFLIGLIEELSKELKESARIARALDSNEYKSTLNTSSMSSLGLSSSSKEVEEGEEGDEDLVPTLLDPTEVESNLPSSHILRKCKGKALKVGLTNRKKQGGVEAQLGPSVPSALLSCGNPNVVDPGTEDLAEFDDLLIMQHVQALTKKEYMNQPIEEGNENTAEVGGAGIGTEVEVGGDIKGDGEDQIIPPNCNLFLLP</sequence>
<evidence type="ECO:0000313" key="2">
    <source>
        <dbReference type="EMBL" id="GFY95579.1"/>
    </source>
</evidence>
<dbReference type="Proteomes" id="UP000585474">
    <property type="component" value="Unassembled WGS sequence"/>
</dbReference>
<dbReference type="EMBL" id="BJWL01000010">
    <property type="protein sequence ID" value="GFY95579.1"/>
    <property type="molecule type" value="Genomic_DNA"/>
</dbReference>
<comment type="caution">
    <text evidence="2">The sequence shown here is derived from an EMBL/GenBank/DDBJ whole genome shotgun (WGS) entry which is preliminary data.</text>
</comment>
<feature type="compositionally biased region" description="Low complexity" evidence="1">
    <location>
        <begin position="37"/>
        <end position="48"/>
    </location>
</feature>
<gene>
    <name evidence="2" type="ORF">Acr_10g0009640</name>
</gene>
<accession>A0A7J0FBM3</accession>
<organism evidence="2 3">
    <name type="scientific">Actinidia rufa</name>
    <dbReference type="NCBI Taxonomy" id="165716"/>
    <lineage>
        <taxon>Eukaryota</taxon>
        <taxon>Viridiplantae</taxon>
        <taxon>Streptophyta</taxon>
        <taxon>Embryophyta</taxon>
        <taxon>Tracheophyta</taxon>
        <taxon>Spermatophyta</taxon>
        <taxon>Magnoliopsida</taxon>
        <taxon>eudicotyledons</taxon>
        <taxon>Gunneridae</taxon>
        <taxon>Pentapetalae</taxon>
        <taxon>asterids</taxon>
        <taxon>Ericales</taxon>
        <taxon>Actinidiaceae</taxon>
        <taxon>Actinidia</taxon>
    </lineage>
</organism>
<protein>
    <submittedName>
        <fullName evidence="2">Uncharacterized protein</fullName>
    </submittedName>
</protein>
<name>A0A7J0FBM3_9ERIC</name>
<proteinExistence type="predicted"/>
<reference evidence="2 3" key="1">
    <citation type="submission" date="2019-07" db="EMBL/GenBank/DDBJ databases">
        <title>De Novo Assembly of kiwifruit Actinidia rufa.</title>
        <authorList>
            <person name="Sugita-Konishi S."/>
            <person name="Sato K."/>
            <person name="Mori E."/>
            <person name="Abe Y."/>
            <person name="Kisaki G."/>
            <person name="Hamano K."/>
            <person name="Suezawa K."/>
            <person name="Otani M."/>
            <person name="Fukuda T."/>
            <person name="Manabe T."/>
            <person name="Gomi K."/>
            <person name="Tabuchi M."/>
            <person name="Akimitsu K."/>
            <person name="Kataoka I."/>
        </authorList>
    </citation>
    <scope>NUCLEOTIDE SEQUENCE [LARGE SCALE GENOMIC DNA]</scope>
    <source>
        <strain evidence="3">cv. Fuchu</strain>
    </source>
</reference>
<evidence type="ECO:0000313" key="3">
    <source>
        <dbReference type="Proteomes" id="UP000585474"/>
    </source>
</evidence>
<feature type="region of interest" description="Disordered" evidence="1">
    <location>
        <begin position="33"/>
        <end position="61"/>
    </location>
</feature>
<keyword evidence="3" id="KW-1185">Reference proteome</keyword>
<feature type="compositionally biased region" description="Acidic residues" evidence="1">
    <location>
        <begin position="52"/>
        <end position="61"/>
    </location>
</feature>